<evidence type="ECO:0000256" key="11">
    <source>
        <dbReference type="SAM" id="Phobius"/>
    </source>
</evidence>
<organism evidence="14 15">
    <name type="scientific">Tigheibacillus jepli</name>
    <dbReference type="NCBI Taxonomy" id="3035914"/>
    <lineage>
        <taxon>Bacteria</taxon>
        <taxon>Bacillati</taxon>
        <taxon>Bacillota</taxon>
        <taxon>Bacilli</taxon>
        <taxon>Bacillales</taxon>
        <taxon>Bacillaceae</taxon>
        <taxon>Tigheibacillus</taxon>
    </lineage>
</organism>
<evidence type="ECO:0000256" key="4">
    <source>
        <dbReference type="ARBA" id="ARBA00022500"/>
    </source>
</evidence>
<evidence type="ECO:0000259" key="13">
    <source>
        <dbReference type="PROSITE" id="PS50885"/>
    </source>
</evidence>
<keyword evidence="5 11" id="KW-0812">Transmembrane</keyword>
<dbReference type="InterPro" id="IPR029151">
    <property type="entry name" value="Sensor-like_sf"/>
</dbReference>
<dbReference type="Gene3D" id="3.30.450.20">
    <property type="entry name" value="PAS domain"/>
    <property type="match status" value="2"/>
</dbReference>
<comment type="subcellular location">
    <subcellularLocation>
        <location evidence="1">Cell membrane</location>
        <topology evidence="1">Multi-pass membrane protein</topology>
    </subcellularLocation>
</comment>
<sequence>MKKKGIHKSMSLKTRLIVSFLAVLLIPSIIIGTSAYISSKNKIDSQLTDTTAESVKLINQTVDQFIRAQMENIDYLSHAINAGKIKDNDNKQIRNLLDTIQDSKTDVEQTYVGSETGEFMNSPTSFKNPPDYDPRKRPWYQQAMQQKGEVIITDPYVSKSSNQVVVTLAKATEDEQGVVAVNLKLGNVGDMISKVSIGKKGYVSLIDNAGNYISDPSKEAGSAVDTKLFYKIKEKTAGQFDMGTGEKARKTAFTTSDISGWKTVGTMYQSEVKQATGPILKTTLIVIVISLLLSGTLILFIIRSILKPIHKLLTASREISKGNLSVPLVFSKNDELGQLAGAFNEMRKKLNDVILNVREKSTSLAASAEQLTASTEQNTLATEQISSSIQEVAAGVENQSASIERSSEDANEMSQVIQQIAASSEKVSNTTTSALSVVEEGNKALKVSVGQMDYIKSTVQKLSGNIEGLGKNSQEISKIVDVITDIADQTNLLALNAAIEAARAGEHGKGFAVVASEVRKLAEQSSASSEQIRQMIETIQDETNAAVQSMEHGTVEVDKGIEVVNNAGKSFEEISAYVTDISKQTEMVTTKMQEVASGIERFVETFDKVSEVANTTADGAQNVSASTQEQLASMEEIRGSAGVLTEMAEELQELVEQFKL</sequence>
<reference evidence="14 15" key="1">
    <citation type="submission" date="2023-10" db="EMBL/GenBank/DDBJ databases">
        <title>179-bfca-hs.</title>
        <authorList>
            <person name="Miliotis G."/>
            <person name="Sengupta P."/>
            <person name="Hameed A."/>
            <person name="Chuvochina M."/>
            <person name="Mcdonagh F."/>
            <person name="Simpson A.C."/>
            <person name="Singh N.K."/>
            <person name="Rekha P.D."/>
            <person name="Raman K."/>
            <person name="Hugenholtz P."/>
            <person name="Venkateswaran K."/>
        </authorList>
    </citation>
    <scope>NUCLEOTIDE SEQUENCE [LARGE SCALE GENOMIC DNA]</scope>
    <source>
        <strain evidence="14 15">179-BFC-A-HS</strain>
    </source>
</reference>
<dbReference type="CDD" id="cd18773">
    <property type="entry name" value="PDC1_HK_sensor"/>
    <property type="match status" value="1"/>
</dbReference>
<dbReference type="PROSITE" id="PS50111">
    <property type="entry name" value="CHEMOTAXIS_TRANSDUC_2"/>
    <property type="match status" value="1"/>
</dbReference>
<dbReference type="SMART" id="SM00283">
    <property type="entry name" value="MA"/>
    <property type="match status" value="1"/>
</dbReference>
<evidence type="ECO:0000256" key="3">
    <source>
        <dbReference type="ARBA" id="ARBA00022481"/>
    </source>
</evidence>
<dbReference type="PRINTS" id="PR00260">
    <property type="entry name" value="CHEMTRNSDUCR"/>
</dbReference>
<name>A0ABU5CL35_9BACI</name>
<evidence type="ECO:0000256" key="8">
    <source>
        <dbReference type="ARBA" id="ARBA00023224"/>
    </source>
</evidence>
<dbReference type="InterPro" id="IPR004090">
    <property type="entry name" value="Chemotax_Me-accpt_rcpt"/>
</dbReference>
<dbReference type="Gene3D" id="1.10.287.950">
    <property type="entry name" value="Methyl-accepting chemotaxis protein"/>
    <property type="match status" value="1"/>
</dbReference>
<dbReference type="Pfam" id="PF02743">
    <property type="entry name" value="dCache_1"/>
    <property type="match status" value="1"/>
</dbReference>
<dbReference type="RefSeq" id="WP_306065781.1">
    <property type="nucleotide sequence ID" value="NZ_JAROCA020000003.1"/>
</dbReference>
<dbReference type="CDD" id="cd11386">
    <property type="entry name" value="MCP_signal"/>
    <property type="match status" value="1"/>
</dbReference>
<keyword evidence="4" id="KW-0145">Chemotaxis</keyword>
<keyword evidence="2" id="KW-1003">Cell membrane</keyword>
<dbReference type="InterPro" id="IPR003660">
    <property type="entry name" value="HAMP_dom"/>
</dbReference>
<comment type="caution">
    <text evidence="14">The sequence shown here is derived from an EMBL/GenBank/DDBJ whole genome shotgun (WGS) entry which is preliminary data.</text>
</comment>
<dbReference type="InterPro" id="IPR004089">
    <property type="entry name" value="MCPsignal_dom"/>
</dbReference>
<evidence type="ECO:0000256" key="10">
    <source>
        <dbReference type="PROSITE-ProRule" id="PRU00284"/>
    </source>
</evidence>
<dbReference type="Pfam" id="PF00015">
    <property type="entry name" value="MCPsignal"/>
    <property type="match status" value="1"/>
</dbReference>
<dbReference type="SMART" id="SM00304">
    <property type="entry name" value="HAMP"/>
    <property type="match status" value="1"/>
</dbReference>
<evidence type="ECO:0000256" key="7">
    <source>
        <dbReference type="ARBA" id="ARBA00023136"/>
    </source>
</evidence>
<feature type="domain" description="HAMP" evidence="13">
    <location>
        <begin position="303"/>
        <end position="355"/>
    </location>
</feature>
<dbReference type="PANTHER" id="PTHR32089:SF114">
    <property type="entry name" value="METHYL-ACCEPTING CHEMOTAXIS PROTEIN MCPB"/>
    <property type="match status" value="1"/>
</dbReference>
<dbReference type="Pfam" id="PF00672">
    <property type="entry name" value="HAMP"/>
    <property type="match status" value="1"/>
</dbReference>
<dbReference type="PROSITE" id="PS50885">
    <property type="entry name" value="HAMP"/>
    <property type="match status" value="1"/>
</dbReference>
<dbReference type="Proteomes" id="UP001228376">
    <property type="component" value="Unassembled WGS sequence"/>
</dbReference>
<keyword evidence="3" id="KW-0488">Methylation</keyword>
<dbReference type="CDD" id="cd06225">
    <property type="entry name" value="HAMP"/>
    <property type="match status" value="1"/>
</dbReference>
<dbReference type="CDD" id="cd12912">
    <property type="entry name" value="PDC2_MCP_like"/>
    <property type="match status" value="1"/>
</dbReference>
<evidence type="ECO:0000256" key="6">
    <source>
        <dbReference type="ARBA" id="ARBA00022989"/>
    </source>
</evidence>
<protein>
    <submittedName>
        <fullName evidence="14">Methyl-accepting chemotaxis protein</fullName>
    </submittedName>
</protein>
<keyword evidence="6 11" id="KW-1133">Transmembrane helix</keyword>
<proteinExistence type="inferred from homology"/>
<comment type="similarity">
    <text evidence="9">Belongs to the methyl-accepting chemotaxis (MCP) protein family.</text>
</comment>
<evidence type="ECO:0000313" key="15">
    <source>
        <dbReference type="Proteomes" id="UP001228376"/>
    </source>
</evidence>
<evidence type="ECO:0000256" key="1">
    <source>
        <dbReference type="ARBA" id="ARBA00004651"/>
    </source>
</evidence>
<accession>A0ABU5CL35</accession>
<keyword evidence="7 11" id="KW-0472">Membrane</keyword>
<dbReference type="PANTHER" id="PTHR32089">
    <property type="entry name" value="METHYL-ACCEPTING CHEMOTAXIS PROTEIN MCPB"/>
    <property type="match status" value="1"/>
</dbReference>
<evidence type="ECO:0000313" key="14">
    <source>
        <dbReference type="EMBL" id="MDY0407074.1"/>
    </source>
</evidence>
<feature type="transmembrane region" description="Helical" evidence="11">
    <location>
        <begin position="279"/>
        <end position="302"/>
    </location>
</feature>
<evidence type="ECO:0000256" key="2">
    <source>
        <dbReference type="ARBA" id="ARBA00022475"/>
    </source>
</evidence>
<dbReference type="EMBL" id="JAROCA020000003">
    <property type="protein sequence ID" value="MDY0407074.1"/>
    <property type="molecule type" value="Genomic_DNA"/>
</dbReference>
<dbReference type="InterPro" id="IPR033479">
    <property type="entry name" value="dCache_1"/>
</dbReference>
<feature type="domain" description="Methyl-accepting transducer" evidence="12">
    <location>
        <begin position="374"/>
        <end position="610"/>
    </location>
</feature>
<evidence type="ECO:0000259" key="12">
    <source>
        <dbReference type="PROSITE" id="PS50111"/>
    </source>
</evidence>
<evidence type="ECO:0000256" key="9">
    <source>
        <dbReference type="ARBA" id="ARBA00029447"/>
    </source>
</evidence>
<dbReference type="SUPFAM" id="SSF103190">
    <property type="entry name" value="Sensory domain-like"/>
    <property type="match status" value="1"/>
</dbReference>
<keyword evidence="15" id="KW-1185">Reference proteome</keyword>
<gene>
    <name evidence="14" type="ORF">P5G51_018600</name>
</gene>
<dbReference type="SUPFAM" id="SSF58104">
    <property type="entry name" value="Methyl-accepting chemotaxis protein (MCP) signaling domain"/>
    <property type="match status" value="1"/>
</dbReference>
<evidence type="ECO:0000256" key="5">
    <source>
        <dbReference type="ARBA" id="ARBA00022692"/>
    </source>
</evidence>
<keyword evidence="8 10" id="KW-0807">Transducer</keyword>